<comment type="caution">
    <text evidence="2">The sequence shown here is derived from an EMBL/GenBank/DDBJ whole genome shotgun (WGS) entry which is preliminary data.</text>
</comment>
<evidence type="ECO:0000313" key="2">
    <source>
        <dbReference type="EMBL" id="KAL1525237.1"/>
    </source>
</evidence>
<name>A0AB34JWF3_PRYPA</name>
<dbReference type="AlphaFoldDB" id="A0AB34JWF3"/>
<proteinExistence type="predicted"/>
<gene>
    <name evidence="2" type="ORF">AB1Y20_020104</name>
</gene>
<dbReference type="Proteomes" id="UP001515480">
    <property type="component" value="Unassembled WGS sequence"/>
</dbReference>
<reference evidence="2 3" key="1">
    <citation type="journal article" date="2024" name="Science">
        <title>Giant polyketide synthase enzymes in the biosynthesis of giant marine polyether toxins.</title>
        <authorList>
            <person name="Fallon T.R."/>
            <person name="Shende V.V."/>
            <person name="Wierzbicki I.H."/>
            <person name="Pendleton A.L."/>
            <person name="Watervoot N.F."/>
            <person name="Auber R.P."/>
            <person name="Gonzalez D.J."/>
            <person name="Wisecaver J.H."/>
            <person name="Moore B.S."/>
        </authorList>
    </citation>
    <scope>NUCLEOTIDE SEQUENCE [LARGE SCALE GENOMIC DNA]</scope>
    <source>
        <strain evidence="2 3">12B1</strain>
    </source>
</reference>
<evidence type="ECO:0000256" key="1">
    <source>
        <dbReference type="SAM" id="MobiDB-lite"/>
    </source>
</evidence>
<dbReference type="EMBL" id="JBGBPQ010000004">
    <property type="protein sequence ID" value="KAL1525237.1"/>
    <property type="molecule type" value="Genomic_DNA"/>
</dbReference>
<sequence>MADDDDTDSLLDWDDFEQDDIDTFGLISANLRDACGFEKGAAVHAGEADEGQILWAPPTFSGLTNSEGFKDLPPPGAEEAPAAEEPPAAAVDVITEKTKQLWDELAETSDMPSNREAPQLSQSVIDALLAEVREAVEGLSKTPEKAVMTVDMMNRLAKHGTGECKLTLEEFKDVHTQLSADQHSKTILQAVKKRQRTRQASRQI</sequence>
<keyword evidence="3" id="KW-1185">Reference proteome</keyword>
<accession>A0AB34JWF3</accession>
<protein>
    <submittedName>
        <fullName evidence="2">Uncharacterized protein</fullName>
    </submittedName>
</protein>
<feature type="compositionally biased region" description="Low complexity" evidence="1">
    <location>
        <begin position="77"/>
        <end position="87"/>
    </location>
</feature>
<feature type="region of interest" description="Disordered" evidence="1">
    <location>
        <begin position="64"/>
        <end position="87"/>
    </location>
</feature>
<organism evidence="2 3">
    <name type="scientific">Prymnesium parvum</name>
    <name type="common">Toxic golden alga</name>
    <dbReference type="NCBI Taxonomy" id="97485"/>
    <lineage>
        <taxon>Eukaryota</taxon>
        <taxon>Haptista</taxon>
        <taxon>Haptophyta</taxon>
        <taxon>Prymnesiophyceae</taxon>
        <taxon>Prymnesiales</taxon>
        <taxon>Prymnesiaceae</taxon>
        <taxon>Prymnesium</taxon>
    </lineage>
</organism>
<evidence type="ECO:0000313" key="3">
    <source>
        <dbReference type="Proteomes" id="UP001515480"/>
    </source>
</evidence>